<organism evidence="3">
    <name type="scientific">Anopheles darlingi</name>
    <name type="common">Mosquito</name>
    <dbReference type="NCBI Taxonomy" id="43151"/>
    <lineage>
        <taxon>Eukaryota</taxon>
        <taxon>Metazoa</taxon>
        <taxon>Ecdysozoa</taxon>
        <taxon>Arthropoda</taxon>
        <taxon>Hexapoda</taxon>
        <taxon>Insecta</taxon>
        <taxon>Pterygota</taxon>
        <taxon>Neoptera</taxon>
        <taxon>Endopterygota</taxon>
        <taxon>Diptera</taxon>
        <taxon>Nematocera</taxon>
        <taxon>Culicoidea</taxon>
        <taxon>Culicidae</taxon>
        <taxon>Anophelinae</taxon>
        <taxon>Anopheles</taxon>
    </lineage>
</organism>
<dbReference type="AlphaFoldDB" id="A0A2M4DK65"/>
<protein>
    <submittedName>
        <fullName evidence="3">Putative secreted protein</fullName>
    </submittedName>
</protein>
<keyword evidence="2" id="KW-0732">Signal</keyword>
<proteinExistence type="predicted"/>
<accession>A0A2M4DK65</accession>
<evidence type="ECO:0000313" key="3">
    <source>
        <dbReference type="EMBL" id="MBW77931.1"/>
    </source>
</evidence>
<reference evidence="3" key="1">
    <citation type="submission" date="2018-01" db="EMBL/GenBank/DDBJ databases">
        <title>An insight into the sialome of Amazonian anophelines.</title>
        <authorList>
            <person name="Ribeiro J.M."/>
            <person name="Scarpassa V."/>
            <person name="Calvo E."/>
        </authorList>
    </citation>
    <scope>NUCLEOTIDE SEQUENCE</scope>
</reference>
<feature type="region of interest" description="Disordered" evidence="1">
    <location>
        <begin position="80"/>
        <end position="104"/>
    </location>
</feature>
<dbReference type="EMBL" id="GGFL01013753">
    <property type="protein sequence ID" value="MBW77931.1"/>
    <property type="molecule type" value="Transcribed_RNA"/>
</dbReference>
<feature type="signal peptide" evidence="2">
    <location>
        <begin position="1"/>
        <end position="25"/>
    </location>
</feature>
<evidence type="ECO:0000256" key="1">
    <source>
        <dbReference type="SAM" id="MobiDB-lite"/>
    </source>
</evidence>
<feature type="chain" id="PRO_5014720970" evidence="2">
    <location>
        <begin position="26"/>
        <end position="104"/>
    </location>
</feature>
<evidence type="ECO:0000256" key="2">
    <source>
        <dbReference type="SAM" id="SignalP"/>
    </source>
</evidence>
<sequence length="104" mass="11089">MYVGCMSYLLSRVLWWMSVPFAGNGVDGRARALASFVRRSLAHWMTTCCAPAGGGGGGGSLYADTAGYGGHPVRARGLTKRNTVHDGTVSEAKQKTQNKTHSRN</sequence>
<name>A0A2M4DK65_ANODA</name>